<proteinExistence type="predicted"/>
<dbReference type="EMBL" id="CP002213">
    <property type="protein sequence ID" value="AKA44306.1"/>
    <property type="molecule type" value="Genomic_DNA"/>
</dbReference>
<dbReference type="AlphaFoldDB" id="A0A0D5ZCK1"/>
<dbReference type="HOGENOM" id="CLU_2881682_0_0_9"/>
<evidence type="ECO:0000313" key="1">
    <source>
        <dbReference type="EMBL" id="AKA44306.1"/>
    </source>
</evidence>
<protein>
    <submittedName>
        <fullName evidence="1">Uncharacterized protein</fullName>
    </submittedName>
</protein>
<gene>
    <name evidence="1" type="ORF">PPSC2_20860</name>
</gene>
<dbReference type="KEGG" id="ppm:PPSC2_20860"/>
<organism evidence="1 2">
    <name type="scientific">Paenibacillus polymyxa (strain SC2)</name>
    <name type="common">Bacillus polymyxa</name>
    <dbReference type="NCBI Taxonomy" id="886882"/>
    <lineage>
        <taxon>Bacteria</taxon>
        <taxon>Bacillati</taxon>
        <taxon>Bacillota</taxon>
        <taxon>Bacilli</taxon>
        <taxon>Bacillales</taxon>
        <taxon>Paenibacillaceae</taxon>
        <taxon>Paenibacillus</taxon>
    </lineage>
</organism>
<sequence length="63" mass="7464">MRAFNIPQLRLQEDIFRNNFADVRWYGGNLAPLRIAEFKSELIEGRTFVDTKQTTRELDCINM</sequence>
<reference evidence="1 2" key="1">
    <citation type="journal article" date="2011" name="J. Bacteriol.">
        <title>Complete genome sequence of Paenibacillus polymyxa SC2, a strain of plant growth-promoting Rhizobacterium with broad-spectrum antimicrobial activity.</title>
        <authorList>
            <person name="Ma M."/>
            <person name="Wang C."/>
            <person name="Ding Y."/>
            <person name="Li L."/>
            <person name="Shen D."/>
            <person name="Jiang X."/>
            <person name="Guan D."/>
            <person name="Cao F."/>
            <person name="Chen H."/>
            <person name="Feng R."/>
            <person name="Wang X."/>
            <person name="Ge Y."/>
            <person name="Yao L."/>
            <person name="Bing X."/>
            <person name="Yang X."/>
            <person name="Li J."/>
            <person name="Du B."/>
        </authorList>
    </citation>
    <scope>NUCLEOTIDE SEQUENCE [LARGE SCALE GENOMIC DNA]</scope>
    <source>
        <strain evidence="1 2">SC2</strain>
    </source>
</reference>
<name>A0A0D5ZCK1_PAEPS</name>
<evidence type="ECO:0000313" key="2">
    <source>
        <dbReference type="Proteomes" id="UP000006868"/>
    </source>
</evidence>
<dbReference type="PATRIC" id="fig|886882.15.peg.4448"/>
<accession>A0A0D5ZCK1</accession>
<dbReference type="Proteomes" id="UP000006868">
    <property type="component" value="Chromosome"/>
</dbReference>